<dbReference type="Pfam" id="PF05025">
    <property type="entry name" value="RbsD_FucU"/>
    <property type="match status" value="1"/>
</dbReference>
<evidence type="ECO:0000256" key="6">
    <source>
        <dbReference type="ARBA" id="ARBA00060728"/>
    </source>
</evidence>
<dbReference type="GeneTree" id="ENSGT00390000001197"/>
<accession>A0A9L0IDS4</accession>
<comment type="catalytic activity">
    <reaction evidence="2">
        <text>alpha-L-fucose = beta-L-fucose</text>
        <dbReference type="Rhea" id="RHEA:25580"/>
        <dbReference type="ChEBI" id="CHEBI:42548"/>
        <dbReference type="ChEBI" id="CHEBI:42589"/>
        <dbReference type="EC" id="5.1.3.29"/>
    </reaction>
</comment>
<reference evidence="9" key="3">
    <citation type="submission" date="2025-09" db="UniProtKB">
        <authorList>
            <consortium name="Ensembl"/>
        </authorList>
    </citation>
    <scope>IDENTIFICATION</scope>
</reference>
<dbReference type="FunFam" id="3.40.1650.10:FF:000005">
    <property type="entry name" value="Fucose mutarotase"/>
    <property type="match status" value="1"/>
</dbReference>
<evidence type="ECO:0000313" key="9">
    <source>
        <dbReference type="Ensembl" id="ENSEASP00005039032.1"/>
    </source>
</evidence>
<dbReference type="GO" id="GO:0042806">
    <property type="term" value="F:fucose binding"/>
    <property type="evidence" value="ECO:0007669"/>
    <property type="project" value="TreeGrafter"/>
</dbReference>
<gene>
    <name evidence="9" type="primary">FUOM</name>
</gene>
<evidence type="ECO:0000256" key="4">
    <source>
        <dbReference type="ARBA" id="ARBA00058446"/>
    </source>
</evidence>
<organism evidence="9 10">
    <name type="scientific">Equus asinus</name>
    <name type="common">Donkey</name>
    <name type="synonym">Equus africanus asinus</name>
    <dbReference type="NCBI Taxonomy" id="9793"/>
    <lineage>
        <taxon>Eukaryota</taxon>
        <taxon>Metazoa</taxon>
        <taxon>Chordata</taxon>
        <taxon>Craniata</taxon>
        <taxon>Vertebrata</taxon>
        <taxon>Euteleostomi</taxon>
        <taxon>Mammalia</taxon>
        <taxon>Eutheria</taxon>
        <taxon>Laurasiatheria</taxon>
        <taxon>Perissodactyla</taxon>
        <taxon>Equidae</taxon>
        <taxon>Equus</taxon>
    </lineage>
</organism>
<reference evidence="9" key="2">
    <citation type="submission" date="2025-08" db="UniProtKB">
        <authorList>
            <consortium name="Ensembl"/>
        </authorList>
    </citation>
    <scope>IDENTIFICATION</scope>
</reference>
<dbReference type="GO" id="GO:0036373">
    <property type="term" value="F:L-fucose mutarotase activity"/>
    <property type="evidence" value="ECO:0007669"/>
    <property type="project" value="UniProtKB-EC"/>
</dbReference>
<comment type="function">
    <text evidence="4">Involved in the interconversion between alpha- and beta-L-fucoses. L-Fucose (6-deoxy-L-galactose) exists as alpha-L-fucose (29.5%) and beta-L-fucose (70.5%), the beta-form is metabolized through the salvage pathway. GDP-L-fucose formed either by the de novo or salvage pathways is transported into the endoplasmic reticulum, where it serves as a substrate for N- and O-glycosylations by fucosyltransferases. Fucosylated structures expressed on cell surfaces or secreted in biological fluids are believed to play a critical role in cell-cell adhesion and recognition processes.</text>
</comment>
<evidence type="ECO:0000256" key="3">
    <source>
        <dbReference type="ARBA" id="ARBA00038859"/>
    </source>
</evidence>
<dbReference type="Proteomes" id="UP000694387">
    <property type="component" value="Chromosome 2"/>
</dbReference>
<dbReference type="PANTHER" id="PTHR31690:SF4">
    <property type="entry name" value="FUCOSE MUTAROTASE"/>
    <property type="match status" value="1"/>
</dbReference>
<evidence type="ECO:0000256" key="7">
    <source>
        <dbReference type="ARBA" id="ARBA00064518"/>
    </source>
</evidence>
<proteinExistence type="inferred from homology"/>
<keyword evidence="1" id="KW-0413">Isomerase</keyword>
<keyword evidence="10" id="KW-1185">Reference proteome</keyword>
<evidence type="ECO:0000256" key="1">
    <source>
        <dbReference type="ARBA" id="ARBA00023235"/>
    </source>
</evidence>
<dbReference type="EC" id="5.1.3.29" evidence="3"/>
<dbReference type="SUPFAM" id="SSF102546">
    <property type="entry name" value="RbsD-like"/>
    <property type="match status" value="1"/>
</dbReference>
<dbReference type="AlphaFoldDB" id="A0A9L0IDS4"/>
<dbReference type="Ensembl" id="ENSEAST00005043586.1">
    <property type="protein sequence ID" value="ENSEASP00005039032.1"/>
    <property type="gene ID" value="ENSEASG00005026854.1"/>
</dbReference>
<dbReference type="InterPro" id="IPR050443">
    <property type="entry name" value="RbsD/FucU_mutarotase"/>
</dbReference>
<name>A0A9L0IDS4_EQUAS</name>
<evidence type="ECO:0000256" key="8">
    <source>
        <dbReference type="ARBA" id="ARBA00071027"/>
    </source>
</evidence>
<protein>
    <recommendedName>
        <fullName evidence="8">Fucose mutarotase</fullName>
        <ecNumber evidence="3">5.1.3.29</ecNumber>
    </recommendedName>
</protein>
<dbReference type="PANTHER" id="PTHR31690">
    <property type="entry name" value="FUCOSE MUTAROTASE"/>
    <property type="match status" value="1"/>
</dbReference>
<evidence type="ECO:0000256" key="5">
    <source>
        <dbReference type="ARBA" id="ARBA00060709"/>
    </source>
</evidence>
<comment type="subunit">
    <text evidence="7">Mainly homodimer, but also exists as homotetramer, homooctamer, and homodecamer. The homodimeric form seems catalytically inactive.</text>
</comment>
<dbReference type="GO" id="GO:0005829">
    <property type="term" value="C:cytosol"/>
    <property type="evidence" value="ECO:0007669"/>
    <property type="project" value="UniProtKB-ARBA"/>
</dbReference>
<sequence length="251" mass="27250">MVVLKGVPALLSPELLFALARMGHGDEIVLADVNFPTSSICRCGPEEIRADGLGIPQLLEAVLKLLPLDTYVESPAAVMELEPSDWERGLQTPVWRSYESILFMAGCTSTLAKIERFEFYERAKKAFAVVATGALPLPLVLKRTWRVRSQTRTHSHREVGLPQAHTCSRALRPGAAPHPQPLHPTFWSDPTLQAPAAHVGLPASGVCPGCCTGTHMHLSGGQSSCARGSLRARPHVSLSQSCGGWWYHHLG</sequence>
<dbReference type="Gene3D" id="3.40.1650.10">
    <property type="entry name" value="RbsD-like domain"/>
    <property type="match status" value="1"/>
</dbReference>
<evidence type="ECO:0000256" key="2">
    <source>
        <dbReference type="ARBA" id="ARBA00036324"/>
    </source>
</evidence>
<dbReference type="InterPro" id="IPR007721">
    <property type="entry name" value="RbsD_FucU"/>
</dbReference>
<evidence type="ECO:0000313" key="10">
    <source>
        <dbReference type="Proteomes" id="UP000694387"/>
    </source>
</evidence>
<dbReference type="InterPro" id="IPR023750">
    <property type="entry name" value="RbsD-like_sf"/>
</dbReference>
<reference evidence="9 10" key="1">
    <citation type="journal article" date="2020" name="Nat. Commun.">
        <title>Donkey genomes provide new insights into domestication and selection for coat color.</title>
        <authorList>
            <person name="Wang"/>
            <person name="C."/>
            <person name="Li"/>
            <person name="H."/>
            <person name="Guo"/>
            <person name="Y."/>
            <person name="Huang"/>
            <person name="J."/>
            <person name="Sun"/>
            <person name="Y."/>
            <person name="Min"/>
            <person name="J."/>
            <person name="Wang"/>
            <person name="J."/>
            <person name="Fang"/>
            <person name="X."/>
            <person name="Zhao"/>
            <person name="Z."/>
            <person name="Wang"/>
            <person name="S."/>
            <person name="Zhang"/>
            <person name="Y."/>
            <person name="Liu"/>
            <person name="Q."/>
            <person name="Jiang"/>
            <person name="Q."/>
            <person name="Wang"/>
            <person name="X."/>
            <person name="Guo"/>
            <person name="Y."/>
            <person name="Yang"/>
            <person name="C."/>
            <person name="Wang"/>
            <person name="Y."/>
            <person name="Tian"/>
            <person name="F."/>
            <person name="Zhuang"/>
            <person name="G."/>
            <person name="Fan"/>
            <person name="Y."/>
            <person name="Gao"/>
            <person name="Q."/>
            <person name="Li"/>
            <person name="Y."/>
            <person name="Ju"/>
            <person name="Z."/>
            <person name="Li"/>
            <person name="J."/>
            <person name="Li"/>
            <person name="R."/>
            <person name="Hou"/>
            <person name="M."/>
            <person name="Yang"/>
            <person name="G."/>
            <person name="Liu"/>
            <person name="G."/>
            <person name="Liu"/>
            <person name="W."/>
            <person name="Guo"/>
            <person name="J."/>
            <person name="Pan"/>
            <person name="S."/>
            <person name="Fan"/>
            <person name="G."/>
            <person name="Zhang"/>
            <person name="W."/>
            <person name="Zhang"/>
            <person name="R."/>
            <person name="Yu"/>
            <person name="J."/>
            <person name="Zhang"/>
            <person name="X."/>
            <person name="Yin"/>
            <person name="Q."/>
            <person name="Ji"/>
            <person name="C."/>
            <person name="Jin"/>
            <person name="Y."/>
            <person name="Yue"/>
            <person name="G."/>
            <person name="Liu"/>
            <person name="M."/>
            <person name="Xu"/>
            <person name="J."/>
            <person name="Liu"/>
            <person name="S."/>
            <person name="Jordana"/>
            <person name="J."/>
            <person name="Noce"/>
            <person name="A."/>
            <person name="Amills"/>
            <person name="M."/>
            <person name="Wu"/>
            <person name="D.D."/>
            <person name="Li"/>
            <person name="S."/>
            <person name="Zhou"/>
            <person name="X. and Zhong"/>
            <person name="J."/>
        </authorList>
    </citation>
    <scope>NUCLEOTIDE SEQUENCE [LARGE SCALE GENOMIC DNA]</scope>
</reference>
<dbReference type="GO" id="GO:0006004">
    <property type="term" value="P:fucose metabolic process"/>
    <property type="evidence" value="ECO:0007669"/>
    <property type="project" value="TreeGrafter"/>
</dbReference>
<comment type="similarity">
    <text evidence="6">Belongs to the RbsD / FucU family.</text>
</comment>
<comment type="pathway">
    <text evidence="5">Carbohydrate metabolism; L-fucose metabolism.</text>
</comment>